<dbReference type="EMBL" id="JADEXP010000169">
    <property type="protein sequence ID" value="MBE9068436.1"/>
    <property type="molecule type" value="Genomic_DNA"/>
</dbReference>
<organism evidence="2 3">
    <name type="scientific">Leptolyngbya cf. ectocarpi LEGE 11479</name>
    <dbReference type="NCBI Taxonomy" id="1828722"/>
    <lineage>
        <taxon>Bacteria</taxon>
        <taxon>Bacillati</taxon>
        <taxon>Cyanobacteriota</taxon>
        <taxon>Cyanophyceae</taxon>
        <taxon>Leptolyngbyales</taxon>
        <taxon>Leptolyngbyaceae</taxon>
        <taxon>Leptolyngbya group</taxon>
        <taxon>Leptolyngbya</taxon>
    </lineage>
</organism>
<evidence type="ECO:0000259" key="1">
    <source>
        <dbReference type="PROSITE" id="PS51725"/>
    </source>
</evidence>
<dbReference type="PROSITE" id="PS51725">
    <property type="entry name" value="ABM"/>
    <property type="match status" value="1"/>
</dbReference>
<dbReference type="PANTHER" id="PTHR33336:SF1">
    <property type="entry name" value="(4S)-4-HYDROXY-5-PHOSPHONOOXYPENTANE-2,3-DIONE ISOMERASE"/>
    <property type="match status" value="1"/>
</dbReference>
<keyword evidence="2" id="KW-0560">Oxidoreductase</keyword>
<dbReference type="Gene3D" id="3.30.70.100">
    <property type="match status" value="1"/>
</dbReference>
<dbReference type="AlphaFoldDB" id="A0A929F7T8"/>
<dbReference type="PANTHER" id="PTHR33336">
    <property type="entry name" value="QUINOL MONOOXYGENASE YGIN-RELATED"/>
    <property type="match status" value="1"/>
</dbReference>
<proteinExistence type="predicted"/>
<sequence>MVVTCVHIFVKPEHVDDFIAATKANHTGSVQEPANIRFDFLQDPDDATQFMLYEAYETAEGAAAHKQTAHYLTWREAVAPWMAQARQGKPYTVLAP</sequence>
<dbReference type="RefSeq" id="WP_193994382.1">
    <property type="nucleotide sequence ID" value="NZ_JADEXP010000169.1"/>
</dbReference>
<comment type="caution">
    <text evidence="2">The sequence shown here is derived from an EMBL/GenBank/DDBJ whole genome shotgun (WGS) entry which is preliminary data.</text>
</comment>
<dbReference type="InterPro" id="IPR011008">
    <property type="entry name" value="Dimeric_a/b-barrel"/>
</dbReference>
<evidence type="ECO:0000313" key="3">
    <source>
        <dbReference type="Proteomes" id="UP000615026"/>
    </source>
</evidence>
<feature type="domain" description="ABM" evidence="1">
    <location>
        <begin position="2"/>
        <end position="94"/>
    </location>
</feature>
<name>A0A929F7T8_LEPEC</name>
<dbReference type="InterPro" id="IPR007138">
    <property type="entry name" value="ABM_dom"/>
</dbReference>
<dbReference type="InterPro" id="IPR050744">
    <property type="entry name" value="AI-2_Isomerase_LsrG"/>
</dbReference>
<protein>
    <submittedName>
        <fullName evidence="2">Antibiotic biosynthesis monooxygenase</fullName>
    </submittedName>
</protein>
<dbReference type="SUPFAM" id="SSF54909">
    <property type="entry name" value="Dimeric alpha+beta barrel"/>
    <property type="match status" value="1"/>
</dbReference>
<keyword evidence="3" id="KW-1185">Reference proteome</keyword>
<evidence type="ECO:0000313" key="2">
    <source>
        <dbReference type="EMBL" id="MBE9068436.1"/>
    </source>
</evidence>
<dbReference type="GO" id="GO:0004497">
    <property type="term" value="F:monooxygenase activity"/>
    <property type="evidence" value="ECO:0007669"/>
    <property type="project" value="UniProtKB-KW"/>
</dbReference>
<gene>
    <name evidence="2" type="ORF">IQ260_17425</name>
</gene>
<reference evidence="2" key="1">
    <citation type="submission" date="2020-10" db="EMBL/GenBank/DDBJ databases">
        <authorList>
            <person name="Castelo-Branco R."/>
            <person name="Eusebio N."/>
            <person name="Adriana R."/>
            <person name="Vieira A."/>
            <person name="Brugerolle De Fraissinette N."/>
            <person name="Rezende De Castro R."/>
            <person name="Schneider M.P."/>
            <person name="Vasconcelos V."/>
            <person name="Leao P.N."/>
        </authorList>
    </citation>
    <scope>NUCLEOTIDE SEQUENCE</scope>
    <source>
        <strain evidence="2">LEGE 11479</strain>
    </source>
</reference>
<dbReference type="Pfam" id="PF03992">
    <property type="entry name" value="ABM"/>
    <property type="match status" value="1"/>
</dbReference>
<accession>A0A929F7T8</accession>
<dbReference type="GO" id="GO:0005829">
    <property type="term" value="C:cytosol"/>
    <property type="evidence" value="ECO:0007669"/>
    <property type="project" value="TreeGrafter"/>
</dbReference>
<dbReference type="Proteomes" id="UP000615026">
    <property type="component" value="Unassembled WGS sequence"/>
</dbReference>
<keyword evidence="2" id="KW-0503">Monooxygenase</keyword>